<dbReference type="Proteomes" id="UP000753802">
    <property type="component" value="Unassembled WGS sequence"/>
</dbReference>
<dbReference type="PANTHER" id="PTHR44591:SF3">
    <property type="entry name" value="RESPONSE REGULATORY DOMAIN-CONTAINING PROTEIN"/>
    <property type="match status" value="1"/>
</dbReference>
<dbReference type="InterPro" id="IPR011006">
    <property type="entry name" value="CheY-like_superfamily"/>
</dbReference>
<dbReference type="CDD" id="cd00156">
    <property type="entry name" value="REC"/>
    <property type="match status" value="1"/>
</dbReference>
<feature type="modified residue" description="4-aspartylphosphate" evidence="2">
    <location>
        <position position="53"/>
    </location>
</feature>
<protein>
    <submittedName>
        <fullName evidence="4">Response regulator</fullName>
    </submittedName>
</protein>
<dbReference type="SMART" id="SM00448">
    <property type="entry name" value="REC"/>
    <property type="match status" value="1"/>
</dbReference>
<sequence>MQRYILIIDDEVDLCILVRSHLRKLGYSVSVAHTLQDGILQMRLAKPDILLLDNNLPDGTGWAKAEEINEQFPGMNIILISALSSGHTFYQTMRFPFRILEKPIQLADLESYL</sequence>
<gene>
    <name evidence="4" type="ORF">GWC95_09325</name>
</gene>
<evidence type="ECO:0000313" key="4">
    <source>
        <dbReference type="EMBL" id="NCI50122.1"/>
    </source>
</evidence>
<name>A0ABW9ZUS4_9BACT</name>
<keyword evidence="5" id="KW-1185">Reference proteome</keyword>
<evidence type="ECO:0000256" key="2">
    <source>
        <dbReference type="PROSITE-ProRule" id="PRU00169"/>
    </source>
</evidence>
<reference evidence="4 5" key="1">
    <citation type="submission" date="2020-01" db="EMBL/GenBank/DDBJ databases">
        <title>Genome analysis.</title>
        <authorList>
            <person name="Wu S."/>
            <person name="Wang G."/>
        </authorList>
    </citation>
    <scope>NUCLEOTIDE SEQUENCE [LARGE SCALE GENOMIC DNA]</scope>
    <source>
        <strain evidence="4 5">SYL130</strain>
    </source>
</reference>
<comment type="caution">
    <text evidence="4">The sequence shown here is derived from an EMBL/GenBank/DDBJ whole genome shotgun (WGS) entry which is preliminary data.</text>
</comment>
<dbReference type="PROSITE" id="PS50110">
    <property type="entry name" value="RESPONSE_REGULATORY"/>
    <property type="match status" value="1"/>
</dbReference>
<dbReference type="Pfam" id="PF00072">
    <property type="entry name" value="Response_reg"/>
    <property type="match status" value="1"/>
</dbReference>
<keyword evidence="1 2" id="KW-0597">Phosphoprotein</keyword>
<proteinExistence type="predicted"/>
<accession>A0ABW9ZUS4</accession>
<dbReference type="EMBL" id="JAACJS010000012">
    <property type="protein sequence ID" value="NCI50122.1"/>
    <property type="molecule type" value="Genomic_DNA"/>
</dbReference>
<evidence type="ECO:0000259" key="3">
    <source>
        <dbReference type="PROSITE" id="PS50110"/>
    </source>
</evidence>
<evidence type="ECO:0000256" key="1">
    <source>
        <dbReference type="ARBA" id="ARBA00022553"/>
    </source>
</evidence>
<organism evidence="4 5">
    <name type="scientific">Sediminibacterium roseum</name>
    <dbReference type="NCBI Taxonomy" id="1978412"/>
    <lineage>
        <taxon>Bacteria</taxon>
        <taxon>Pseudomonadati</taxon>
        <taxon>Bacteroidota</taxon>
        <taxon>Chitinophagia</taxon>
        <taxon>Chitinophagales</taxon>
        <taxon>Chitinophagaceae</taxon>
        <taxon>Sediminibacterium</taxon>
    </lineage>
</organism>
<evidence type="ECO:0000313" key="5">
    <source>
        <dbReference type="Proteomes" id="UP000753802"/>
    </source>
</evidence>
<dbReference type="RefSeq" id="WP_161818430.1">
    <property type="nucleotide sequence ID" value="NZ_JAACJS010000012.1"/>
</dbReference>
<feature type="domain" description="Response regulatory" evidence="3">
    <location>
        <begin position="4"/>
        <end position="113"/>
    </location>
</feature>
<dbReference type="InterPro" id="IPR001789">
    <property type="entry name" value="Sig_transdc_resp-reg_receiver"/>
</dbReference>
<dbReference type="InterPro" id="IPR050595">
    <property type="entry name" value="Bact_response_regulator"/>
</dbReference>
<dbReference type="PANTHER" id="PTHR44591">
    <property type="entry name" value="STRESS RESPONSE REGULATOR PROTEIN 1"/>
    <property type="match status" value="1"/>
</dbReference>
<dbReference type="SUPFAM" id="SSF52172">
    <property type="entry name" value="CheY-like"/>
    <property type="match status" value="1"/>
</dbReference>
<dbReference type="Gene3D" id="3.40.50.2300">
    <property type="match status" value="1"/>
</dbReference>